<proteinExistence type="predicted"/>
<gene>
    <name evidence="2" type="ORF">SAMN05421677_109141</name>
</gene>
<dbReference type="PROSITE" id="PS51257">
    <property type="entry name" value="PROKAR_LIPOPROTEIN"/>
    <property type="match status" value="1"/>
</dbReference>
<dbReference type="STRING" id="240303.SAMN05421677_109141"/>
<evidence type="ECO:0000256" key="1">
    <source>
        <dbReference type="SAM" id="SignalP"/>
    </source>
</evidence>
<accession>A0A1H0NPG1</accession>
<reference evidence="3" key="1">
    <citation type="submission" date="2016-10" db="EMBL/GenBank/DDBJ databases">
        <authorList>
            <person name="Varghese N."/>
            <person name="Submissions S."/>
        </authorList>
    </citation>
    <scope>NUCLEOTIDE SEQUENCE [LARGE SCALE GENOMIC DNA]</scope>
    <source>
        <strain evidence="3">CGMCC 1.3703</strain>
    </source>
</reference>
<name>A0A1H0NPG1_HALAD</name>
<dbReference type="AlphaFoldDB" id="A0A1H0NPG1"/>
<evidence type="ECO:0000313" key="2">
    <source>
        <dbReference type="EMBL" id="SDO94647.1"/>
    </source>
</evidence>
<organism evidence="2 3">
    <name type="scientific">Halobacillus aidingensis</name>
    <dbReference type="NCBI Taxonomy" id="240303"/>
    <lineage>
        <taxon>Bacteria</taxon>
        <taxon>Bacillati</taxon>
        <taxon>Bacillota</taxon>
        <taxon>Bacilli</taxon>
        <taxon>Bacillales</taxon>
        <taxon>Bacillaceae</taxon>
        <taxon>Halobacillus</taxon>
    </lineage>
</organism>
<feature type="chain" id="PRO_5039625994" description="Lipoprotein" evidence="1">
    <location>
        <begin position="23"/>
        <end position="242"/>
    </location>
</feature>
<keyword evidence="3" id="KW-1185">Reference proteome</keyword>
<dbReference type="EMBL" id="FNIZ01000009">
    <property type="protein sequence ID" value="SDO94647.1"/>
    <property type="molecule type" value="Genomic_DNA"/>
</dbReference>
<evidence type="ECO:0000313" key="3">
    <source>
        <dbReference type="Proteomes" id="UP000198860"/>
    </source>
</evidence>
<feature type="signal peptide" evidence="1">
    <location>
        <begin position="1"/>
        <end position="22"/>
    </location>
</feature>
<dbReference type="RefSeq" id="WP_089652584.1">
    <property type="nucleotide sequence ID" value="NZ_FNIZ01000009.1"/>
</dbReference>
<evidence type="ECO:0008006" key="4">
    <source>
        <dbReference type="Google" id="ProtNLM"/>
    </source>
</evidence>
<protein>
    <recommendedName>
        <fullName evidence="4">Lipoprotein</fullName>
    </recommendedName>
</protein>
<keyword evidence="1" id="KW-0732">Signal</keyword>
<dbReference type="Proteomes" id="UP000198860">
    <property type="component" value="Unassembled WGS sequence"/>
</dbReference>
<dbReference type="OrthoDB" id="2449131at2"/>
<sequence length="242" mass="28113">MKRFLFILLPLTALLLSGCLYPQNKLAKNQVPNDQQLEMVQNAVDTYQEKKNGLLPIKTKDQDTPIFQKYPIEFSKLKELNLLNDLPGTSFENGGHYQYVIIHPETDPTVKVLDLRTTEEVRSLQVKVKFYRDNNKYPPFGDFVAPGVYELDHEKIGMDEPPMVNSPYSDQKLPVYLDEQGRVYIDYRKDLYTYLRKEEHSYEQGEDIRYLLTDHTPFVPAYSTTYTVENGEPVFSKAQPST</sequence>